<keyword evidence="2" id="KW-1185">Reference proteome</keyword>
<dbReference type="Pfam" id="PF05258">
    <property type="entry name" value="DciA"/>
    <property type="match status" value="1"/>
</dbReference>
<dbReference type="PATRIC" id="fig|1115809.3.peg.468"/>
<reference evidence="1 2" key="1">
    <citation type="submission" date="2013-08" db="EMBL/GenBank/DDBJ databases">
        <authorList>
            <person name="Durkin A.S."/>
            <person name="Haft D.R."/>
            <person name="McCorrison J."/>
            <person name="Torralba M."/>
            <person name="Gillis M."/>
            <person name="Haft D.H."/>
            <person name="Methe B."/>
            <person name="Sutton G."/>
            <person name="Nelson K.E."/>
        </authorList>
    </citation>
    <scope>NUCLEOTIDE SEQUENCE [LARGE SCALE GENOMIC DNA]</scope>
    <source>
        <strain evidence="1 2">F0067</strain>
    </source>
</reference>
<protein>
    <submittedName>
        <fullName evidence="1">PF05258 family protein</fullName>
    </submittedName>
</protein>
<comment type="caution">
    <text evidence="1">The sequence shown here is derived from an EMBL/GenBank/DDBJ whole genome shotgun (WGS) entry which is preliminary data.</text>
</comment>
<dbReference type="Proteomes" id="UP000016648">
    <property type="component" value="Unassembled WGS sequence"/>
</dbReference>
<evidence type="ECO:0000313" key="2">
    <source>
        <dbReference type="Proteomes" id="UP000016648"/>
    </source>
</evidence>
<dbReference type="InterPro" id="IPR007922">
    <property type="entry name" value="DciA-like"/>
</dbReference>
<name>U2NPV9_9BACT</name>
<sequence length="99" mass="11529">MKIMFKREVKSIGELLQKVLRAEGFETPLLQKRLMDSWGTVVGPTVDRYTSEKFIKNQTLYVKIQNPALRQDLSMMRAQLVNRLNRQVGSQVITDVKIY</sequence>
<dbReference type="PANTHER" id="PTHR36456:SF1">
    <property type="entry name" value="UPF0232 PROTEIN SCO3875"/>
    <property type="match status" value="1"/>
</dbReference>
<dbReference type="EMBL" id="AWEY01000008">
    <property type="protein sequence ID" value="ERK40085.1"/>
    <property type="molecule type" value="Genomic_DNA"/>
</dbReference>
<accession>U2NPV9</accession>
<evidence type="ECO:0000313" key="1">
    <source>
        <dbReference type="EMBL" id="ERK40085.1"/>
    </source>
</evidence>
<proteinExistence type="predicted"/>
<dbReference type="PANTHER" id="PTHR36456">
    <property type="entry name" value="UPF0232 PROTEIN SCO3875"/>
    <property type="match status" value="1"/>
</dbReference>
<dbReference type="AlphaFoldDB" id="U2NPV9"/>
<gene>
    <name evidence="1" type="ORF">HMPREF9135_0005</name>
</gene>
<organism evidence="1 2">
    <name type="scientific">Segatella baroniae F0067</name>
    <dbReference type="NCBI Taxonomy" id="1115809"/>
    <lineage>
        <taxon>Bacteria</taxon>
        <taxon>Pseudomonadati</taxon>
        <taxon>Bacteroidota</taxon>
        <taxon>Bacteroidia</taxon>
        <taxon>Bacteroidales</taxon>
        <taxon>Prevotellaceae</taxon>
        <taxon>Segatella</taxon>
    </lineage>
</organism>